<feature type="coiled-coil region" evidence="1">
    <location>
        <begin position="264"/>
        <end position="319"/>
    </location>
</feature>
<accession>A0A5N5T9G5</accession>
<keyword evidence="3" id="KW-1185">Reference proteome</keyword>
<organism evidence="2 3">
    <name type="scientific">Armadillidium nasatum</name>
    <dbReference type="NCBI Taxonomy" id="96803"/>
    <lineage>
        <taxon>Eukaryota</taxon>
        <taxon>Metazoa</taxon>
        <taxon>Ecdysozoa</taxon>
        <taxon>Arthropoda</taxon>
        <taxon>Crustacea</taxon>
        <taxon>Multicrustacea</taxon>
        <taxon>Malacostraca</taxon>
        <taxon>Eumalacostraca</taxon>
        <taxon>Peracarida</taxon>
        <taxon>Isopoda</taxon>
        <taxon>Oniscidea</taxon>
        <taxon>Crinocheta</taxon>
        <taxon>Armadillidiidae</taxon>
        <taxon>Armadillidium</taxon>
    </lineage>
</organism>
<feature type="coiled-coil region" evidence="1">
    <location>
        <begin position="45"/>
        <end position="229"/>
    </location>
</feature>
<reference evidence="2 3" key="1">
    <citation type="journal article" date="2019" name="PLoS Biol.">
        <title>Sex chromosomes control vertical transmission of feminizing Wolbachia symbionts in an isopod.</title>
        <authorList>
            <person name="Becking T."/>
            <person name="Chebbi M.A."/>
            <person name="Giraud I."/>
            <person name="Moumen B."/>
            <person name="Laverre T."/>
            <person name="Caubet Y."/>
            <person name="Peccoud J."/>
            <person name="Gilbert C."/>
            <person name="Cordaux R."/>
        </authorList>
    </citation>
    <scope>NUCLEOTIDE SEQUENCE [LARGE SCALE GENOMIC DNA]</scope>
    <source>
        <strain evidence="2">ANa2</strain>
        <tissue evidence="2">Whole body excluding digestive tract and cuticle</tissue>
    </source>
</reference>
<dbReference type="Proteomes" id="UP000326759">
    <property type="component" value="Unassembled WGS sequence"/>
</dbReference>
<gene>
    <name evidence="2" type="ORF">Anas_01576</name>
</gene>
<evidence type="ECO:0000313" key="3">
    <source>
        <dbReference type="Proteomes" id="UP000326759"/>
    </source>
</evidence>
<comment type="caution">
    <text evidence="2">The sequence shown here is derived from an EMBL/GenBank/DDBJ whole genome shotgun (WGS) entry which is preliminary data.</text>
</comment>
<proteinExistence type="predicted"/>
<protein>
    <submittedName>
        <fullName evidence="2">Uncharacterized protein</fullName>
    </submittedName>
</protein>
<dbReference type="AlphaFoldDB" id="A0A5N5T9G5"/>
<evidence type="ECO:0000313" key="2">
    <source>
        <dbReference type="EMBL" id="KAB7503246.1"/>
    </source>
</evidence>
<keyword evidence="1" id="KW-0175">Coiled coil</keyword>
<evidence type="ECO:0000256" key="1">
    <source>
        <dbReference type="SAM" id="Coils"/>
    </source>
</evidence>
<sequence length="319" mass="37754">MSSEKMDEIEDLKLLLSHSRHQIVILKTELLHTIQTSEREQRELKHLYSSKISELEFEFRKLEEEKSLELEKSLQVQKCLEQQKFAMLEDELNAVQRDRDKEREKTFETSEQLKLAFKEKDESLRMLKASNDQLKEKTASLEAQLDQSSTHRHELEITLNSERHQTKMMKNKFEMEKKALEESVEKHLRSQREMEKKISDLNEHHLIESQQLLQENDQLLNRIQILENTLKGIGVSQEEPLYQATDLQEKIHELNVSTKDKLLLESKSKECEELKDELVKEKEISIQLQEEVGDVISELKKLQKENSDLHTVNKSLDKR</sequence>
<name>A0A5N5T9G5_9CRUS</name>
<dbReference type="EMBL" id="SEYY01005592">
    <property type="protein sequence ID" value="KAB7503246.1"/>
    <property type="molecule type" value="Genomic_DNA"/>
</dbReference>